<dbReference type="Proteomes" id="UP000538666">
    <property type="component" value="Unassembled WGS sequence"/>
</dbReference>
<dbReference type="InterPro" id="IPR036761">
    <property type="entry name" value="TTHA0802/YceI-like_sf"/>
</dbReference>
<dbReference type="SMART" id="SM00867">
    <property type="entry name" value="YceI"/>
    <property type="match status" value="1"/>
</dbReference>
<dbReference type="Gene3D" id="2.40.128.110">
    <property type="entry name" value="Lipid/polyisoprenoid-binding, YceI-like"/>
    <property type="match status" value="1"/>
</dbReference>
<evidence type="ECO:0000313" key="2">
    <source>
        <dbReference type="EMBL" id="MBB6144323.1"/>
    </source>
</evidence>
<accession>A0A841JSD8</accession>
<evidence type="ECO:0000313" key="3">
    <source>
        <dbReference type="Proteomes" id="UP000538666"/>
    </source>
</evidence>
<evidence type="ECO:0000259" key="1">
    <source>
        <dbReference type="SMART" id="SM00867"/>
    </source>
</evidence>
<reference evidence="2 3" key="1">
    <citation type="submission" date="2020-08" db="EMBL/GenBank/DDBJ databases">
        <title>Genomic Encyclopedia of Type Strains, Phase IV (KMG-IV): sequencing the most valuable type-strain genomes for metagenomic binning, comparative biology and taxonomic classification.</title>
        <authorList>
            <person name="Goeker M."/>
        </authorList>
    </citation>
    <scope>NUCLEOTIDE SEQUENCE [LARGE SCALE GENOMIC DNA]</scope>
    <source>
        <strain evidence="2 3">DSM 103733</strain>
    </source>
</reference>
<proteinExistence type="predicted"/>
<dbReference type="PANTHER" id="PTHR34406:SF1">
    <property type="entry name" value="PROTEIN YCEI"/>
    <property type="match status" value="1"/>
</dbReference>
<dbReference type="RefSeq" id="WP_231581211.1">
    <property type="nucleotide sequence ID" value="NZ_JACHEK010000004.1"/>
</dbReference>
<dbReference type="AlphaFoldDB" id="A0A841JSD8"/>
<dbReference type="PANTHER" id="PTHR34406">
    <property type="entry name" value="PROTEIN YCEI"/>
    <property type="match status" value="1"/>
</dbReference>
<keyword evidence="3" id="KW-1185">Reference proteome</keyword>
<feature type="domain" description="Lipid/polyisoprenoid-binding YceI-like" evidence="1">
    <location>
        <begin position="59"/>
        <end position="229"/>
    </location>
</feature>
<organism evidence="2 3">
    <name type="scientific">Silvibacterium bohemicum</name>
    <dbReference type="NCBI Taxonomy" id="1577686"/>
    <lineage>
        <taxon>Bacteria</taxon>
        <taxon>Pseudomonadati</taxon>
        <taxon>Acidobacteriota</taxon>
        <taxon>Terriglobia</taxon>
        <taxon>Terriglobales</taxon>
        <taxon>Acidobacteriaceae</taxon>
        <taxon>Silvibacterium</taxon>
    </lineage>
</organism>
<protein>
    <submittedName>
        <fullName evidence="2">Polyisoprenoid-binding protein YceI</fullName>
    </submittedName>
</protein>
<gene>
    <name evidence="2" type="ORF">HNQ77_002275</name>
</gene>
<dbReference type="SUPFAM" id="SSF101874">
    <property type="entry name" value="YceI-like"/>
    <property type="match status" value="1"/>
</dbReference>
<name>A0A841JSD8_9BACT</name>
<sequence length="231" mass="25265">MRFAAMHIEVRVEMSCSETEGIRQLHGKPESVRTDQPQLSETKGRLMTTAIANPTSTVVWKIDPAHSQADFKIRHMMISNVRGSFSGLDGTLTENTSDPTLSQIDASIDIATVNTGDPKRDEHLRSSDFFDVQKYPTMTFKSTKVEKKGEGEYSITGDLTLHGVSRSVVFVVDGPSAPGKDPYGNIRIGLSASTKINRNDFGLSFNAVLESGGVLLGEEVQVDLDVQFIKS</sequence>
<comment type="caution">
    <text evidence="2">The sequence shown here is derived from an EMBL/GenBank/DDBJ whole genome shotgun (WGS) entry which is preliminary data.</text>
</comment>
<dbReference type="Pfam" id="PF04264">
    <property type="entry name" value="YceI"/>
    <property type="match status" value="1"/>
</dbReference>
<dbReference type="EMBL" id="JACHEK010000004">
    <property type="protein sequence ID" value="MBB6144323.1"/>
    <property type="molecule type" value="Genomic_DNA"/>
</dbReference>
<dbReference type="InterPro" id="IPR007372">
    <property type="entry name" value="Lipid/polyisoprenoid-bd_YceI"/>
</dbReference>